<accession>A0A443S6D0</accession>
<dbReference type="VEuPathDB" id="VectorBase:LDEU008996"/>
<dbReference type="PANTHER" id="PTHR11412:SF136">
    <property type="entry name" value="CD109 ANTIGEN"/>
    <property type="match status" value="1"/>
</dbReference>
<dbReference type="AlphaFoldDB" id="A0A443S6D0"/>
<dbReference type="PROSITE" id="PS00477">
    <property type="entry name" value="ALPHA_2_MACROGLOBULIN"/>
    <property type="match status" value="1"/>
</dbReference>
<evidence type="ECO:0000313" key="5">
    <source>
        <dbReference type="EMBL" id="RWS23044.1"/>
    </source>
</evidence>
<evidence type="ECO:0000256" key="1">
    <source>
        <dbReference type="ARBA" id="ARBA00022729"/>
    </source>
</evidence>
<dbReference type="Proteomes" id="UP000288716">
    <property type="component" value="Unassembled WGS sequence"/>
</dbReference>
<evidence type="ECO:0000313" key="6">
    <source>
        <dbReference type="Proteomes" id="UP000288716"/>
    </source>
</evidence>
<dbReference type="InterPro" id="IPR047565">
    <property type="entry name" value="Alpha-macroglob_thiol-ester_cl"/>
</dbReference>
<dbReference type="Pfam" id="PF07678">
    <property type="entry name" value="TED_complement"/>
    <property type="match status" value="1"/>
</dbReference>
<organism evidence="5 6">
    <name type="scientific">Leptotrombidium deliense</name>
    <dbReference type="NCBI Taxonomy" id="299467"/>
    <lineage>
        <taxon>Eukaryota</taxon>
        <taxon>Metazoa</taxon>
        <taxon>Ecdysozoa</taxon>
        <taxon>Arthropoda</taxon>
        <taxon>Chelicerata</taxon>
        <taxon>Arachnida</taxon>
        <taxon>Acari</taxon>
        <taxon>Acariformes</taxon>
        <taxon>Trombidiformes</taxon>
        <taxon>Prostigmata</taxon>
        <taxon>Anystina</taxon>
        <taxon>Parasitengona</taxon>
        <taxon>Trombiculoidea</taxon>
        <taxon>Trombiculidae</taxon>
        <taxon>Leptotrombidium</taxon>
    </lineage>
</organism>
<keyword evidence="2" id="KW-0882">Thioester bond</keyword>
<feature type="domain" description="Alpha-macroglobulin-like TED" evidence="4">
    <location>
        <begin position="93"/>
        <end position="385"/>
    </location>
</feature>
<dbReference type="InterPro" id="IPR011626">
    <property type="entry name" value="Alpha-macroglobulin_TED"/>
</dbReference>
<dbReference type="OrthoDB" id="6510601at2759"/>
<dbReference type="GO" id="GO:0005615">
    <property type="term" value="C:extracellular space"/>
    <property type="evidence" value="ECO:0007669"/>
    <property type="project" value="InterPro"/>
</dbReference>
<comment type="caution">
    <text evidence="5">The sequence shown here is derived from an EMBL/GenBank/DDBJ whole genome shotgun (WGS) entry which is preliminary data.</text>
</comment>
<proteinExistence type="predicted"/>
<keyword evidence="3" id="KW-1015">Disulfide bond</keyword>
<dbReference type="STRING" id="299467.A0A443S6D0"/>
<gene>
    <name evidence="5" type="ORF">B4U80_03316</name>
</gene>
<dbReference type="InterPro" id="IPR019742">
    <property type="entry name" value="MacrogloblnA2_CS"/>
</dbReference>
<dbReference type="EMBL" id="NCKV01007259">
    <property type="protein sequence ID" value="RWS23044.1"/>
    <property type="molecule type" value="Genomic_DNA"/>
</dbReference>
<evidence type="ECO:0000256" key="2">
    <source>
        <dbReference type="ARBA" id="ARBA00022966"/>
    </source>
</evidence>
<dbReference type="Gene3D" id="1.50.10.20">
    <property type="match status" value="1"/>
</dbReference>
<dbReference type="PANTHER" id="PTHR11412">
    <property type="entry name" value="MACROGLOBULIN / COMPLEMENT"/>
    <property type="match status" value="1"/>
</dbReference>
<name>A0A443S6D0_9ACAR</name>
<keyword evidence="1" id="KW-0732">Signal</keyword>
<evidence type="ECO:0000256" key="3">
    <source>
        <dbReference type="ARBA" id="ARBA00023157"/>
    </source>
</evidence>
<dbReference type="Gene3D" id="2.60.40.10">
    <property type="entry name" value="Immunoglobulins"/>
    <property type="match status" value="1"/>
</dbReference>
<evidence type="ECO:0000259" key="4">
    <source>
        <dbReference type="Pfam" id="PF07678"/>
    </source>
</evidence>
<dbReference type="InterPro" id="IPR013783">
    <property type="entry name" value="Ig-like_fold"/>
</dbReference>
<dbReference type="SUPFAM" id="SSF48239">
    <property type="entry name" value="Terpenoid cyclases/Protein prenyltransferases"/>
    <property type="match status" value="1"/>
</dbReference>
<protein>
    <submittedName>
        <fullName evidence="5">Thioester-containing protein-like protein</fullName>
    </submittedName>
</protein>
<dbReference type="SMART" id="SM01419">
    <property type="entry name" value="Thiol-ester_cl"/>
    <property type="match status" value="1"/>
</dbReference>
<reference evidence="5 6" key="1">
    <citation type="journal article" date="2018" name="Gigascience">
        <title>Genomes of trombidid mites reveal novel predicted allergens and laterally-transferred genes associated with secondary metabolism.</title>
        <authorList>
            <person name="Dong X."/>
            <person name="Chaisiri K."/>
            <person name="Xia D."/>
            <person name="Armstrong S.D."/>
            <person name="Fang Y."/>
            <person name="Donnelly M.J."/>
            <person name="Kadowaki T."/>
            <person name="McGarry J.W."/>
            <person name="Darby A.C."/>
            <person name="Makepeace B.L."/>
        </authorList>
    </citation>
    <scope>NUCLEOTIDE SEQUENCE [LARGE SCALE GENOMIC DNA]</scope>
    <source>
        <strain evidence="5">UoL-UT</strain>
    </source>
</reference>
<dbReference type="InterPro" id="IPR008930">
    <property type="entry name" value="Terpenoid_cyclase/PrenylTrfase"/>
</dbReference>
<dbReference type="InterPro" id="IPR050473">
    <property type="entry name" value="A2M/Complement_sys"/>
</dbReference>
<keyword evidence="6" id="KW-1185">Reference proteome</keyword>
<sequence length="481" mass="53626">MKSVTVPANEGVTTKFRITANKIGFINIKVTALGDEAADAVSQKLLVKPEGETVTENRAMLILLNNDRHSFSQKVKINIPKNIVEDSQRVWLTVVGDILGNVVNHIDNLLQIPCGCGEQNMVKFVPNIVVLDYLTKSKKLTKKLKTKAIKNILVGYQKQLTFRHYDGSFSAFGVGDTNGSTWLTAFVLKSFLQAKAYIHVDDDVINRSIDFLIQKQNEHGLFIENGHVINKAMQSATADGSASLAAYVLIALSFDQNATKSVSHRFPVTLNYLRKHLENSSRVYEVAIITYALHLNNHSDKDNAFKKLFSMANKTAEYIHWNEKSENEDSAAVEITSYALQTLLLRNDSENIIPVIRWLISKQNCFGGFSSTQNTVVAIESLAKFAANFSSDNTQLSFNFVANKKQTISLSINNNDTMALREVVLHKKTKWVNVTVSGTGSAAVHVAWKYNKVVPKSIGYFLNHSFVEKTDNSFKLQICAQ</sequence>
<dbReference type="Gene3D" id="2.60.120.1540">
    <property type="match status" value="1"/>
</dbReference>